<dbReference type="InterPro" id="IPR015422">
    <property type="entry name" value="PyrdxlP-dep_Trfase_small"/>
</dbReference>
<evidence type="ECO:0000256" key="4">
    <source>
        <dbReference type="ARBA" id="ARBA00022576"/>
    </source>
</evidence>
<dbReference type="Pfam" id="PF00202">
    <property type="entry name" value="Aminotran_3"/>
    <property type="match status" value="1"/>
</dbReference>
<dbReference type="InterPro" id="IPR010164">
    <property type="entry name" value="Orn_aminotrans"/>
</dbReference>
<comment type="caution">
    <text evidence="9">The sequence shown here is derived from an EMBL/GenBank/DDBJ whole genome shotgun (WGS) entry which is preliminary data.</text>
</comment>
<evidence type="ECO:0000313" key="10">
    <source>
        <dbReference type="Proteomes" id="UP001597508"/>
    </source>
</evidence>
<dbReference type="InterPro" id="IPR015424">
    <property type="entry name" value="PyrdxlP-dep_Trfase"/>
</dbReference>
<evidence type="ECO:0000256" key="8">
    <source>
        <dbReference type="RuleBase" id="RU003560"/>
    </source>
</evidence>
<gene>
    <name evidence="9" type="primary">rocD</name>
    <name evidence="9" type="ORF">ACFSRZ_10950</name>
</gene>
<accession>A0ABW5LX41</accession>
<evidence type="ECO:0000256" key="5">
    <source>
        <dbReference type="ARBA" id="ARBA00022679"/>
    </source>
</evidence>
<name>A0ABW5LX41_9FLAO</name>
<dbReference type="Gene3D" id="3.90.1150.10">
    <property type="entry name" value="Aspartate Aminotransferase, domain 1"/>
    <property type="match status" value="1"/>
</dbReference>
<dbReference type="EMBL" id="JBHULH010000004">
    <property type="protein sequence ID" value="MFD2567892.1"/>
    <property type="molecule type" value="Genomic_DNA"/>
</dbReference>
<dbReference type="PANTHER" id="PTHR11986">
    <property type="entry name" value="AMINOTRANSFERASE CLASS III"/>
    <property type="match status" value="1"/>
</dbReference>
<dbReference type="EC" id="2.6.1.13" evidence="3"/>
<keyword evidence="5 9" id="KW-0808">Transferase</keyword>
<dbReference type="RefSeq" id="WP_379666597.1">
    <property type="nucleotide sequence ID" value="NZ_JBHULH010000004.1"/>
</dbReference>
<dbReference type="CDD" id="cd00610">
    <property type="entry name" value="OAT_like"/>
    <property type="match status" value="1"/>
</dbReference>
<evidence type="ECO:0000256" key="3">
    <source>
        <dbReference type="ARBA" id="ARBA00012924"/>
    </source>
</evidence>
<dbReference type="SUPFAM" id="SSF53383">
    <property type="entry name" value="PLP-dependent transferases"/>
    <property type="match status" value="1"/>
</dbReference>
<dbReference type="Proteomes" id="UP001597508">
    <property type="component" value="Unassembled WGS sequence"/>
</dbReference>
<evidence type="ECO:0000256" key="6">
    <source>
        <dbReference type="ARBA" id="ARBA00022898"/>
    </source>
</evidence>
<dbReference type="GO" id="GO:0004587">
    <property type="term" value="F:ornithine aminotransferase activity"/>
    <property type="evidence" value="ECO:0007669"/>
    <property type="project" value="UniProtKB-EC"/>
</dbReference>
<dbReference type="PROSITE" id="PS00600">
    <property type="entry name" value="AA_TRANSFER_CLASS_3"/>
    <property type="match status" value="1"/>
</dbReference>
<sequence length="414" mass="45531">MAVLDHITSQEAIELENKYGAHNYHPLPVVLSRGEGVYVWDVEGKRYYDFLSAYSAVNQGHCHPKIVGAMVNQAQTLTLTSRAFYNDMLGKYEKFATEYFGFDKLLPMNTGAEAVETALKLCRKWAYEVKGIDENEAQIIVCENNFHGRTTTIISFSNDPVARKNFGPFTKGFIKIEYDNLKALEEALENNKNVAGFLVEPIQGEAGVYVPSEGYLKAAKALCEKHGVLFIADEVQTGIARTGQLLAVNHEDVNPDILILGKALSGGAYPVSAVLANDAIMNVIKPGNHGSTFGGNPVAAAVAIAALEVVQEESLAENAERLGQIFRTELSEFAKDNDFVTLVRGKGLLNAIVINDTEDSSTAWDICMKLRDNGLLAKPTHGNIIRFAPPLVMNEEQLRDCIRIITETISEFKR</sequence>
<dbReference type="InterPro" id="IPR050103">
    <property type="entry name" value="Class-III_PLP-dep_AT"/>
</dbReference>
<comment type="cofactor">
    <cofactor evidence="1">
        <name>pyridoxal 5'-phosphate</name>
        <dbReference type="ChEBI" id="CHEBI:597326"/>
    </cofactor>
</comment>
<evidence type="ECO:0000256" key="2">
    <source>
        <dbReference type="ARBA" id="ARBA00004998"/>
    </source>
</evidence>
<keyword evidence="10" id="KW-1185">Reference proteome</keyword>
<evidence type="ECO:0000256" key="7">
    <source>
        <dbReference type="ARBA" id="ARBA00030587"/>
    </source>
</evidence>
<keyword evidence="6 8" id="KW-0663">Pyridoxal phosphate</keyword>
<protein>
    <recommendedName>
        <fullName evidence="3">ornithine aminotransferase</fullName>
        <ecNumber evidence="3">2.6.1.13</ecNumber>
    </recommendedName>
    <alternativeName>
        <fullName evidence="7">Ornithine--oxo-acid aminotransferase</fullName>
    </alternativeName>
</protein>
<dbReference type="PANTHER" id="PTHR11986:SF18">
    <property type="entry name" value="ORNITHINE AMINOTRANSFERASE, MITOCHONDRIAL"/>
    <property type="match status" value="1"/>
</dbReference>
<comment type="pathway">
    <text evidence="2">Amino-acid biosynthesis; L-proline biosynthesis; L-glutamate 5-semialdehyde from L-ornithine: step 1/1.</text>
</comment>
<dbReference type="InterPro" id="IPR049704">
    <property type="entry name" value="Aminotrans_3_PPA_site"/>
</dbReference>
<keyword evidence="4 9" id="KW-0032">Aminotransferase</keyword>
<dbReference type="Gene3D" id="3.40.640.10">
    <property type="entry name" value="Type I PLP-dependent aspartate aminotransferase-like (Major domain)"/>
    <property type="match status" value="1"/>
</dbReference>
<reference evidence="10" key="1">
    <citation type="journal article" date="2019" name="Int. J. Syst. Evol. Microbiol.">
        <title>The Global Catalogue of Microorganisms (GCM) 10K type strain sequencing project: providing services to taxonomists for standard genome sequencing and annotation.</title>
        <authorList>
            <consortium name="The Broad Institute Genomics Platform"/>
            <consortium name="The Broad Institute Genome Sequencing Center for Infectious Disease"/>
            <person name="Wu L."/>
            <person name="Ma J."/>
        </authorList>
    </citation>
    <scope>NUCLEOTIDE SEQUENCE [LARGE SCALE GENOMIC DNA]</scope>
    <source>
        <strain evidence="10">KCTC 52127</strain>
    </source>
</reference>
<dbReference type="PIRSF" id="PIRSF000521">
    <property type="entry name" value="Transaminase_4ab_Lys_Orn"/>
    <property type="match status" value="1"/>
</dbReference>
<organism evidence="9 10">
    <name type="scientific">Pseudotenacibaculum haliotis</name>
    <dbReference type="NCBI Taxonomy" id="1862138"/>
    <lineage>
        <taxon>Bacteria</taxon>
        <taxon>Pseudomonadati</taxon>
        <taxon>Bacteroidota</taxon>
        <taxon>Flavobacteriia</taxon>
        <taxon>Flavobacteriales</taxon>
        <taxon>Flavobacteriaceae</taxon>
        <taxon>Pseudotenacibaculum</taxon>
    </lineage>
</organism>
<comment type="similarity">
    <text evidence="8">Belongs to the class-III pyridoxal-phosphate-dependent aminotransferase family.</text>
</comment>
<dbReference type="NCBIfam" id="TIGR01885">
    <property type="entry name" value="Orn_aminotrans"/>
    <property type="match status" value="1"/>
</dbReference>
<dbReference type="InterPro" id="IPR015421">
    <property type="entry name" value="PyrdxlP-dep_Trfase_major"/>
</dbReference>
<proteinExistence type="inferred from homology"/>
<dbReference type="InterPro" id="IPR005814">
    <property type="entry name" value="Aminotrans_3"/>
</dbReference>
<evidence type="ECO:0000313" key="9">
    <source>
        <dbReference type="EMBL" id="MFD2567892.1"/>
    </source>
</evidence>
<evidence type="ECO:0000256" key="1">
    <source>
        <dbReference type="ARBA" id="ARBA00001933"/>
    </source>
</evidence>